<evidence type="ECO:0000256" key="1">
    <source>
        <dbReference type="ARBA" id="ARBA00006754"/>
    </source>
</evidence>
<evidence type="ECO:0000313" key="4">
    <source>
        <dbReference type="EMBL" id="SAK99241.1"/>
    </source>
</evidence>
<dbReference type="InterPro" id="IPR025736">
    <property type="entry name" value="PucR_C-HTH_dom"/>
</dbReference>
<accession>A0A158DX77</accession>
<dbReference type="SUPFAM" id="SSF55781">
    <property type="entry name" value="GAF domain-like"/>
    <property type="match status" value="1"/>
</dbReference>
<dbReference type="EMBL" id="FCOE02000052">
    <property type="protein sequence ID" value="SAK99241.1"/>
    <property type="molecule type" value="Genomic_DNA"/>
</dbReference>
<dbReference type="Pfam" id="PF17853">
    <property type="entry name" value="GGDEF_2"/>
    <property type="match status" value="1"/>
</dbReference>
<keyword evidence="2" id="KW-0175">Coiled coil</keyword>
<comment type="similarity">
    <text evidence="1">Belongs to the CdaR family.</text>
</comment>
<dbReference type="Pfam" id="PF13185">
    <property type="entry name" value="GAF_2"/>
    <property type="match status" value="1"/>
</dbReference>
<reference evidence="4" key="1">
    <citation type="submission" date="2016-01" db="EMBL/GenBank/DDBJ databases">
        <authorList>
            <person name="Peeters C."/>
        </authorList>
    </citation>
    <scope>NUCLEOTIDE SEQUENCE [LARGE SCALE GENOMIC DNA]</scope>
    <source>
        <strain evidence="4">LMG 29323</strain>
    </source>
</reference>
<feature type="coiled-coil region" evidence="2">
    <location>
        <begin position="310"/>
        <end position="337"/>
    </location>
</feature>
<dbReference type="OrthoDB" id="8450798at2"/>
<dbReference type="InterPro" id="IPR003018">
    <property type="entry name" value="GAF"/>
</dbReference>
<sequence>MDSSHAGTLVSSIEACATHEVSLQGALDTLSGAVLEGSESVTSLAVDLIQASTGAPTATVLRRTQGAWVPQVPLSGDNSQLLEQGIEDLVRDDSRLNEGTYGCFVPLAPGSEAIFLPRFQPSLVQRGTLRLLASAFTLASAAASRGRAVVAALDEISSLQSVVRETLSARELNQVLSCATHETLRLLSSNICGVFLREGDEVIMRSCVGNLRVETAQLRMKRGQGVAGRVFETGEACRVDEYVKDNTISQDYMDLARLEHAYSALAAPLKVHDEIVGVLEVWRRRKSTFSDRDVRRIKALADLVAIAIQNARLNEAQEQAVEQLASANRQLKNQNSAFGQSAEIQQSMIDAVLVGEGLDGIARVIGRYAGAEVAVLTEDMQPMTTGVISQSVIAVLPELEKLLHAAHDSPIDRCAVVGDTWIRAQPITVSGEKVGWVCIVADAEPNEIAEMALSSGVIACALSYLESRAAMLARAEVSSEILWDLLEGDPKVRFAAFTRAKGLRIDLNGPHRVLHCSLEQLDALARAGGWDASTAERNRRIALDGCTRGLERTGLRLLTVRGNLLVALVCAKSSDEIRRSLSSLRADVSERIIGFAPMWGVSSVSGGSGDFRTAHREAAIALLAATKFSTENIAISDELGVLGLLLSIRHDSDLEGLVGAILGDVIEYDSRHSHALSKTLRTYFDSDCSLQTTATALNVHQKTVRYRLTQFEQLSGMDLRRHESRMMVDIALRMQMIRREASNAA</sequence>
<keyword evidence="4" id="KW-0238">DNA-binding</keyword>
<dbReference type="GO" id="GO:0003677">
    <property type="term" value="F:DNA binding"/>
    <property type="evidence" value="ECO:0007669"/>
    <property type="project" value="UniProtKB-KW"/>
</dbReference>
<comment type="caution">
    <text evidence="4">The sequence shown here is derived from an EMBL/GenBank/DDBJ whole genome shotgun (WGS) entry which is preliminary data.</text>
</comment>
<dbReference type="PANTHER" id="PTHR33744:SF7">
    <property type="entry name" value="PUCR FAMILY TRANSCRIPTIONAL REGULATOR"/>
    <property type="match status" value="1"/>
</dbReference>
<dbReference type="InterPro" id="IPR041522">
    <property type="entry name" value="CdaR_GGDEF"/>
</dbReference>
<name>A0A158DX77_9BURK</name>
<keyword evidence="5" id="KW-1185">Reference proteome</keyword>
<dbReference type="InterPro" id="IPR051448">
    <property type="entry name" value="CdaR-like_regulators"/>
</dbReference>
<dbReference type="Proteomes" id="UP000054911">
    <property type="component" value="Unassembled WGS sequence"/>
</dbReference>
<evidence type="ECO:0000256" key="2">
    <source>
        <dbReference type="SAM" id="Coils"/>
    </source>
</evidence>
<dbReference type="AlphaFoldDB" id="A0A158DX77"/>
<dbReference type="PANTHER" id="PTHR33744">
    <property type="entry name" value="CARBOHYDRATE DIACID REGULATOR"/>
    <property type="match status" value="1"/>
</dbReference>
<evidence type="ECO:0000259" key="3">
    <source>
        <dbReference type="SMART" id="SM00065"/>
    </source>
</evidence>
<protein>
    <submittedName>
        <fullName evidence="4">DNA-binding protein</fullName>
    </submittedName>
</protein>
<dbReference type="Pfam" id="PF13556">
    <property type="entry name" value="HTH_30"/>
    <property type="match status" value="1"/>
</dbReference>
<organism evidence="4 5">
    <name type="scientific">Caballeronia pedi</name>
    <dbReference type="NCBI Taxonomy" id="1777141"/>
    <lineage>
        <taxon>Bacteria</taxon>
        <taxon>Pseudomonadati</taxon>
        <taxon>Pseudomonadota</taxon>
        <taxon>Betaproteobacteria</taxon>
        <taxon>Burkholderiales</taxon>
        <taxon>Burkholderiaceae</taxon>
        <taxon>Caballeronia</taxon>
    </lineage>
</organism>
<dbReference type="RefSeq" id="WP_061179828.1">
    <property type="nucleotide sequence ID" value="NZ_FCOE02000052.1"/>
</dbReference>
<gene>
    <name evidence="4" type="ORF">AWB80_07634</name>
</gene>
<dbReference type="Gene3D" id="3.30.450.40">
    <property type="match status" value="1"/>
</dbReference>
<feature type="domain" description="GAF" evidence="3">
    <location>
        <begin position="171"/>
        <end position="318"/>
    </location>
</feature>
<dbReference type="InterPro" id="IPR029016">
    <property type="entry name" value="GAF-like_dom_sf"/>
</dbReference>
<dbReference type="Gene3D" id="1.10.10.2840">
    <property type="entry name" value="PucR C-terminal helix-turn-helix domain"/>
    <property type="match status" value="1"/>
</dbReference>
<evidence type="ECO:0000313" key="5">
    <source>
        <dbReference type="Proteomes" id="UP000054911"/>
    </source>
</evidence>
<dbReference type="InterPro" id="IPR042070">
    <property type="entry name" value="PucR_C-HTH_sf"/>
</dbReference>
<proteinExistence type="inferred from homology"/>
<dbReference type="SMART" id="SM00065">
    <property type="entry name" value="GAF"/>
    <property type="match status" value="1"/>
</dbReference>
<dbReference type="STRING" id="1777141.AWB80_07634"/>